<accession>A0A9Q8PDB0</accession>
<sequence length="205" mass="23246">MRFSYISRPELLDMPGYEAREEDDRVLTQLLLDIMMVDDSKGMMGRENLDDRGSLPDMQDELARCARELWKSGTVSVHTVFASRVALDILSICGKSDQPAFHRDVIEAARFAHSTIGFEVEANGVLSTGDTRWPQKDSHQLLPLYQLIDMHILKPTYPMLKDMLMNMHEKDPGQHFSGNIDDMPPEIQAAVRQSMIAKGIDPSRK</sequence>
<name>A0A9Q8PDB0_PASFU</name>
<proteinExistence type="predicted"/>
<reference evidence="1" key="2">
    <citation type="journal article" date="2022" name="Microb. Genom.">
        <title>A chromosome-scale genome assembly of the tomato pathogen Cladosporium fulvum reveals a compartmentalized genome architecture and the presence of a dispensable chromosome.</title>
        <authorList>
            <person name="Zaccaron A.Z."/>
            <person name="Chen L.H."/>
            <person name="Samaras A."/>
            <person name="Stergiopoulos I."/>
        </authorList>
    </citation>
    <scope>NUCLEOTIDE SEQUENCE</scope>
    <source>
        <strain evidence="1">Race5_Kim</strain>
    </source>
</reference>
<evidence type="ECO:0000313" key="2">
    <source>
        <dbReference type="Proteomes" id="UP000756132"/>
    </source>
</evidence>
<dbReference type="AlphaFoldDB" id="A0A9Q8PDB0"/>
<reference evidence="1" key="1">
    <citation type="submission" date="2021-12" db="EMBL/GenBank/DDBJ databases">
        <authorList>
            <person name="Zaccaron A."/>
            <person name="Stergiopoulos I."/>
        </authorList>
    </citation>
    <scope>NUCLEOTIDE SEQUENCE</scope>
    <source>
        <strain evidence="1">Race5_Kim</strain>
    </source>
</reference>
<organism evidence="1 2">
    <name type="scientific">Passalora fulva</name>
    <name type="common">Tomato leaf mold</name>
    <name type="synonym">Cladosporium fulvum</name>
    <dbReference type="NCBI Taxonomy" id="5499"/>
    <lineage>
        <taxon>Eukaryota</taxon>
        <taxon>Fungi</taxon>
        <taxon>Dikarya</taxon>
        <taxon>Ascomycota</taxon>
        <taxon>Pezizomycotina</taxon>
        <taxon>Dothideomycetes</taxon>
        <taxon>Dothideomycetidae</taxon>
        <taxon>Mycosphaerellales</taxon>
        <taxon>Mycosphaerellaceae</taxon>
        <taxon>Fulvia</taxon>
    </lineage>
</organism>
<dbReference type="GeneID" id="71990076"/>
<keyword evidence="2" id="KW-1185">Reference proteome</keyword>
<evidence type="ECO:0000313" key="1">
    <source>
        <dbReference type="EMBL" id="UJO20436.1"/>
    </source>
</evidence>
<protein>
    <submittedName>
        <fullName evidence="1">Uncharacterized protein</fullName>
    </submittedName>
</protein>
<dbReference type="RefSeq" id="XP_047764802.1">
    <property type="nucleotide sequence ID" value="XM_047909346.1"/>
</dbReference>
<gene>
    <name evidence="1" type="ORF">CLAFUR5_10198</name>
</gene>
<dbReference type="Proteomes" id="UP000756132">
    <property type="component" value="Chromosome 7"/>
</dbReference>
<dbReference type="OrthoDB" id="3646271at2759"/>
<dbReference type="EMBL" id="CP090169">
    <property type="protein sequence ID" value="UJO20436.1"/>
    <property type="molecule type" value="Genomic_DNA"/>
</dbReference>
<dbReference type="KEGG" id="ffu:CLAFUR5_10198"/>